<accession>A0AAN7NM66</accession>
<gene>
    <name evidence="1" type="ORF">QYF61_009993</name>
</gene>
<comment type="caution">
    <text evidence="1">The sequence shown here is derived from an EMBL/GenBank/DDBJ whole genome shotgun (WGS) entry which is preliminary data.</text>
</comment>
<dbReference type="Proteomes" id="UP001333110">
    <property type="component" value="Unassembled WGS sequence"/>
</dbReference>
<evidence type="ECO:0000313" key="1">
    <source>
        <dbReference type="EMBL" id="KAK4818275.1"/>
    </source>
</evidence>
<name>A0AAN7NM66_MYCAM</name>
<organism evidence="1 2">
    <name type="scientific">Mycteria americana</name>
    <name type="common">Wood stork</name>
    <dbReference type="NCBI Taxonomy" id="33587"/>
    <lineage>
        <taxon>Eukaryota</taxon>
        <taxon>Metazoa</taxon>
        <taxon>Chordata</taxon>
        <taxon>Craniata</taxon>
        <taxon>Vertebrata</taxon>
        <taxon>Euteleostomi</taxon>
        <taxon>Archelosauria</taxon>
        <taxon>Archosauria</taxon>
        <taxon>Dinosauria</taxon>
        <taxon>Saurischia</taxon>
        <taxon>Theropoda</taxon>
        <taxon>Coelurosauria</taxon>
        <taxon>Aves</taxon>
        <taxon>Neognathae</taxon>
        <taxon>Neoaves</taxon>
        <taxon>Aequornithes</taxon>
        <taxon>Ciconiiformes</taxon>
        <taxon>Ciconiidae</taxon>
        <taxon>Mycteria</taxon>
    </lineage>
</organism>
<evidence type="ECO:0000313" key="2">
    <source>
        <dbReference type="Proteomes" id="UP001333110"/>
    </source>
</evidence>
<reference evidence="1 2" key="1">
    <citation type="journal article" date="2023" name="J. Hered.">
        <title>Chromosome-level genome of the wood stork (Mycteria americana) provides insight into avian chromosome evolution.</title>
        <authorList>
            <person name="Flamio R. Jr."/>
            <person name="Ramstad K.M."/>
        </authorList>
    </citation>
    <scope>NUCLEOTIDE SEQUENCE [LARGE SCALE GENOMIC DNA]</scope>
    <source>
        <strain evidence="1">JAX WOST 10</strain>
    </source>
</reference>
<sequence>MEVCFTEKGLGVLMDTKLTMSQGCPLRDKEDHQPPGAEHCQQIEGGDHPSLLSLGETLLECWVQSWSRQYKRDMDVLE</sequence>
<proteinExistence type="predicted"/>
<keyword evidence="2" id="KW-1185">Reference proteome</keyword>
<dbReference type="AlphaFoldDB" id="A0AAN7NM66"/>
<protein>
    <submittedName>
        <fullName evidence="1">Uncharacterized protein</fullName>
    </submittedName>
</protein>
<dbReference type="EMBL" id="JAUNZN010000007">
    <property type="protein sequence ID" value="KAK4818275.1"/>
    <property type="molecule type" value="Genomic_DNA"/>
</dbReference>